<dbReference type="AlphaFoldDB" id="A0A6A4W1I0"/>
<evidence type="ECO:0000313" key="2">
    <source>
        <dbReference type="Proteomes" id="UP000440578"/>
    </source>
</evidence>
<comment type="caution">
    <text evidence="1">The sequence shown here is derived from an EMBL/GenBank/DDBJ whole genome shotgun (WGS) entry which is preliminary data.</text>
</comment>
<dbReference type="EMBL" id="VIIS01001199">
    <property type="protein sequence ID" value="KAF0301096.1"/>
    <property type="molecule type" value="Genomic_DNA"/>
</dbReference>
<protein>
    <submittedName>
        <fullName evidence="1">Uncharacterized protein</fullName>
    </submittedName>
</protein>
<sequence length="311" mass="34523">MPVGTSEQCSSLPHPLSLQPVAERWYRPGRHTVAGARRCLRRQGVSRVLFIGHSRLRQVFERMSAHLRLPPVTRLDARRAALSAATFRDLPLQPGWVHFATANSTCLEVWPKPNADGYDGPPRAWCSLAAAAPGLTLEFRWRFALKGFLSTLAELSSACAAAGDCVDVLLLTQGLHYLVSGSFSSTSAVYAETLRRAAALLKPMTARGTRVVWMLEQPSNTRNKHDAEGMNDDMTVLAPLARESLLELDGRGVWVWSSHLKIVTDFLMRSCRAKMYETAADEKVCDDEIYHVNNASLDRMSDEVMDFMCGC</sequence>
<evidence type="ECO:0000313" key="1">
    <source>
        <dbReference type="EMBL" id="KAF0301096.1"/>
    </source>
</evidence>
<accession>A0A6A4W1I0</accession>
<gene>
    <name evidence="1" type="ORF">FJT64_026523</name>
</gene>
<name>A0A6A4W1I0_AMPAM</name>
<organism evidence="1 2">
    <name type="scientific">Amphibalanus amphitrite</name>
    <name type="common">Striped barnacle</name>
    <name type="synonym">Balanus amphitrite</name>
    <dbReference type="NCBI Taxonomy" id="1232801"/>
    <lineage>
        <taxon>Eukaryota</taxon>
        <taxon>Metazoa</taxon>
        <taxon>Ecdysozoa</taxon>
        <taxon>Arthropoda</taxon>
        <taxon>Crustacea</taxon>
        <taxon>Multicrustacea</taxon>
        <taxon>Cirripedia</taxon>
        <taxon>Thoracica</taxon>
        <taxon>Thoracicalcarea</taxon>
        <taxon>Balanomorpha</taxon>
        <taxon>Balanoidea</taxon>
        <taxon>Balanidae</taxon>
        <taxon>Amphibalaninae</taxon>
        <taxon>Amphibalanus</taxon>
    </lineage>
</organism>
<keyword evidence="2" id="KW-1185">Reference proteome</keyword>
<dbReference type="Proteomes" id="UP000440578">
    <property type="component" value="Unassembled WGS sequence"/>
</dbReference>
<reference evidence="1 2" key="1">
    <citation type="submission" date="2019-07" db="EMBL/GenBank/DDBJ databases">
        <title>Draft genome assembly of a fouling barnacle, Amphibalanus amphitrite (Darwin, 1854): The first reference genome for Thecostraca.</title>
        <authorList>
            <person name="Kim W."/>
        </authorList>
    </citation>
    <scope>NUCLEOTIDE SEQUENCE [LARGE SCALE GENOMIC DNA]</scope>
    <source>
        <strain evidence="1">SNU_AA5</strain>
        <tissue evidence="1">Soma without cirri and trophi</tissue>
    </source>
</reference>
<proteinExistence type="predicted"/>